<gene>
    <name evidence="2" type="ORF">CSC81_17290</name>
</gene>
<evidence type="ECO:0000313" key="3">
    <source>
        <dbReference type="Proteomes" id="UP000222163"/>
    </source>
</evidence>
<sequence>KKKKTEYKKKETERKTKKKTMLDKKKNKQIKYEKIKMTKHRNRQISITTYNAKLPTECNKKKRRINTKLTRRT</sequence>
<feature type="compositionally biased region" description="Basic and acidic residues" evidence="1">
    <location>
        <begin position="8"/>
        <end position="26"/>
    </location>
</feature>
<dbReference type="AlphaFoldDB" id="A0A2G1BQ61"/>
<dbReference type="EMBL" id="PDUU01000618">
    <property type="protein sequence ID" value="PHN95999.1"/>
    <property type="molecule type" value="Genomic_DNA"/>
</dbReference>
<feature type="non-terminal residue" evidence="2">
    <location>
        <position position="1"/>
    </location>
</feature>
<organism evidence="2 3">
    <name type="scientific">Tenacibaculum discolor</name>
    <dbReference type="NCBI Taxonomy" id="361581"/>
    <lineage>
        <taxon>Bacteria</taxon>
        <taxon>Pseudomonadati</taxon>
        <taxon>Bacteroidota</taxon>
        <taxon>Flavobacteriia</taxon>
        <taxon>Flavobacteriales</taxon>
        <taxon>Flavobacteriaceae</taxon>
        <taxon>Tenacibaculum</taxon>
    </lineage>
</organism>
<dbReference type="Proteomes" id="UP000222163">
    <property type="component" value="Unassembled WGS sequence"/>
</dbReference>
<accession>A0A2G1BQ61</accession>
<protein>
    <submittedName>
        <fullName evidence="2">Uncharacterized protein</fullName>
    </submittedName>
</protein>
<feature type="region of interest" description="Disordered" evidence="1">
    <location>
        <begin position="1"/>
        <end position="26"/>
    </location>
</feature>
<evidence type="ECO:0000256" key="1">
    <source>
        <dbReference type="SAM" id="MobiDB-lite"/>
    </source>
</evidence>
<evidence type="ECO:0000313" key="2">
    <source>
        <dbReference type="EMBL" id="PHN95999.1"/>
    </source>
</evidence>
<comment type="caution">
    <text evidence="2">The sequence shown here is derived from an EMBL/GenBank/DDBJ whole genome shotgun (WGS) entry which is preliminary data.</text>
</comment>
<reference evidence="2 3" key="1">
    <citation type="journal article" date="2016" name="Nat. Commun.">
        <title>Microbial interactions lead to rapid micro-scale successions on model marine particles.</title>
        <authorList>
            <person name="Datta M.S."/>
            <person name="Sliwerska E."/>
            <person name="Gore J."/>
            <person name="Polz M.F."/>
            <person name="Cordero O.X."/>
        </authorList>
    </citation>
    <scope>NUCLEOTIDE SEQUENCE [LARGE SCALE GENOMIC DNA]</scope>
    <source>
        <strain evidence="2 3">4G03</strain>
    </source>
</reference>
<name>A0A2G1BQ61_9FLAO</name>
<proteinExistence type="predicted"/>